<sequence length="68" mass="7466">MAVYSITIPTNEVQDWIDAWGDGWTSETGITKAQYAKQSILSTLKSNVRSFRERKLAEAASNSSATIA</sequence>
<dbReference type="EMBL" id="MHCU01000018">
    <property type="protein sequence ID" value="OGY27930.1"/>
    <property type="molecule type" value="Genomic_DNA"/>
</dbReference>
<dbReference type="AlphaFoldDB" id="A0A1G1WKL2"/>
<dbReference type="Proteomes" id="UP000176645">
    <property type="component" value="Unassembled WGS sequence"/>
</dbReference>
<name>A0A1G1WKL2_9BACT</name>
<organism evidence="1 2">
    <name type="scientific">Candidatus Woykebacteria bacterium RBG_19FT_COMBO_43_10</name>
    <dbReference type="NCBI Taxonomy" id="1802598"/>
    <lineage>
        <taxon>Bacteria</taxon>
        <taxon>Candidatus Woykeibacteriota</taxon>
    </lineage>
</organism>
<evidence type="ECO:0000313" key="1">
    <source>
        <dbReference type="EMBL" id="OGY27930.1"/>
    </source>
</evidence>
<proteinExistence type="predicted"/>
<gene>
    <name evidence="1" type="ORF">A2Z42_04210</name>
</gene>
<reference evidence="1 2" key="1">
    <citation type="journal article" date="2016" name="Nat. Commun.">
        <title>Thousands of microbial genomes shed light on interconnected biogeochemical processes in an aquifer system.</title>
        <authorList>
            <person name="Anantharaman K."/>
            <person name="Brown C.T."/>
            <person name="Hug L.A."/>
            <person name="Sharon I."/>
            <person name="Castelle C.J."/>
            <person name="Probst A.J."/>
            <person name="Thomas B.C."/>
            <person name="Singh A."/>
            <person name="Wilkins M.J."/>
            <person name="Karaoz U."/>
            <person name="Brodie E.L."/>
            <person name="Williams K.H."/>
            <person name="Hubbard S.S."/>
            <person name="Banfield J.F."/>
        </authorList>
    </citation>
    <scope>NUCLEOTIDE SEQUENCE [LARGE SCALE GENOMIC DNA]</scope>
</reference>
<protein>
    <submittedName>
        <fullName evidence="1">Uncharacterized protein</fullName>
    </submittedName>
</protein>
<accession>A0A1G1WKL2</accession>
<evidence type="ECO:0000313" key="2">
    <source>
        <dbReference type="Proteomes" id="UP000176645"/>
    </source>
</evidence>
<comment type="caution">
    <text evidence="1">The sequence shown here is derived from an EMBL/GenBank/DDBJ whole genome shotgun (WGS) entry which is preliminary data.</text>
</comment>